<name>A0A669CX43_ORENI</name>
<dbReference type="GO" id="GO:0003676">
    <property type="term" value="F:nucleic acid binding"/>
    <property type="evidence" value="ECO:0007669"/>
    <property type="project" value="InterPro"/>
</dbReference>
<feature type="domain" description="ENPP1-3/EXOG-like endonuclease/phosphodiesterase" evidence="15">
    <location>
        <begin position="14"/>
        <end position="221"/>
    </location>
</feature>
<dbReference type="AlphaFoldDB" id="A0A669CX43"/>
<reference evidence="17" key="2">
    <citation type="submission" date="2025-08" db="UniProtKB">
        <authorList>
            <consortium name="Ensembl"/>
        </authorList>
    </citation>
    <scope>IDENTIFICATION</scope>
</reference>
<dbReference type="Gene3D" id="3.40.570.10">
    <property type="entry name" value="Extracellular Endonuclease, subunit A"/>
    <property type="match status" value="1"/>
</dbReference>
<dbReference type="InterPro" id="IPR001604">
    <property type="entry name" value="Endo_G_ENPP1-like_dom"/>
</dbReference>
<feature type="binding site" evidence="13">
    <location>
        <position position="108"/>
    </location>
    <ligand>
        <name>Mg(2+)</name>
        <dbReference type="ChEBI" id="CHEBI:18420"/>
        <note>catalytic</note>
    </ligand>
</feature>
<evidence type="ECO:0000256" key="6">
    <source>
        <dbReference type="ARBA" id="ARBA00022759"/>
    </source>
</evidence>
<keyword evidence="5 13" id="KW-0479">Metal-binding</keyword>
<dbReference type="GO" id="GO:0005743">
    <property type="term" value="C:mitochondrial inner membrane"/>
    <property type="evidence" value="ECO:0007669"/>
    <property type="project" value="TreeGrafter"/>
</dbReference>
<keyword evidence="6 14" id="KW-0255">Endonuclease</keyword>
<keyword evidence="11" id="KW-1015">Disulfide bond</keyword>
<dbReference type="PROSITE" id="PS01070">
    <property type="entry name" value="NUCLEASE_NON_SPEC"/>
    <property type="match status" value="1"/>
</dbReference>
<dbReference type="InterPro" id="IPR044929">
    <property type="entry name" value="DNA/RNA_non-sp_Endonuclease_sf"/>
</dbReference>
<dbReference type="InterPro" id="IPR044925">
    <property type="entry name" value="His-Me_finger_sf"/>
</dbReference>
<accession>A0A669CX43</accession>
<evidence type="ECO:0000256" key="10">
    <source>
        <dbReference type="ARBA" id="ARBA00023128"/>
    </source>
</evidence>
<dbReference type="GeneTree" id="ENSGT00940000160987"/>
<feature type="active site" description="Proton acceptor" evidence="12">
    <location>
        <position position="77"/>
    </location>
</feature>
<reference evidence="18" key="1">
    <citation type="submission" date="2012-01" db="EMBL/GenBank/DDBJ databases">
        <title>The Genome Sequence of Oreochromis niloticus (Nile Tilapia).</title>
        <authorList>
            <consortium name="Broad Institute Genome Assembly Team"/>
            <consortium name="Broad Institute Sequencing Platform"/>
            <person name="Di Palma F."/>
            <person name="Johnson J."/>
            <person name="Lander E.S."/>
            <person name="Lindblad-Toh K."/>
        </authorList>
    </citation>
    <scope>NUCLEOTIDE SEQUENCE [LARGE SCALE GENOMIC DNA]</scope>
</reference>
<protein>
    <recommendedName>
        <fullName evidence="14">Endonuclease</fullName>
        <ecNumber evidence="14">3.1.30.-</ecNumber>
    </recommendedName>
</protein>
<comment type="similarity">
    <text evidence="3 14">Belongs to the DNA/RNA non-specific endonuclease family.</text>
</comment>
<gene>
    <name evidence="17" type="primary">ENDOG</name>
    <name evidence="17" type="synonym">endog</name>
</gene>
<dbReference type="EC" id="3.1.30.-" evidence="14"/>
<feature type="domain" description="DNA/RNA non-specific endonuclease/pyrophosphatase/phosphodiesterase" evidence="16">
    <location>
        <begin position="13"/>
        <end position="221"/>
    </location>
</feature>
<dbReference type="PANTHER" id="PTHR13966:SF5">
    <property type="entry name" value="ENDONUCLEASE G, MITOCHONDRIAL"/>
    <property type="match status" value="1"/>
</dbReference>
<dbReference type="GO" id="GO:0006309">
    <property type="term" value="P:apoptotic DNA fragmentation"/>
    <property type="evidence" value="ECO:0007669"/>
    <property type="project" value="TreeGrafter"/>
</dbReference>
<organism evidence="17 18">
    <name type="scientific">Oreochromis niloticus</name>
    <name type="common">Nile tilapia</name>
    <name type="synonym">Tilapia nilotica</name>
    <dbReference type="NCBI Taxonomy" id="8128"/>
    <lineage>
        <taxon>Eukaryota</taxon>
        <taxon>Metazoa</taxon>
        <taxon>Chordata</taxon>
        <taxon>Craniata</taxon>
        <taxon>Vertebrata</taxon>
        <taxon>Euteleostomi</taxon>
        <taxon>Actinopterygii</taxon>
        <taxon>Neopterygii</taxon>
        <taxon>Teleostei</taxon>
        <taxon>Neoteleostei</taxon>
        <taxon>Acanthomorphata</taxon>
        <taxon>Ovalentaria</taxon>
        <taxon>Cichlomorphae</taxon>
        <taxon>Cichliformes</taxon>
        <taxon>Cichlidae</taxon>
        <taxon>African cichlids</taxon>
        <taxon>Pseudocrenilabrinae</taxon>
        <taxon>Oreochromini</taxon>
        <taxon>Oreochromis</taxon>
    </lineage>
</organism>
<dbReference type="FunFam" id="3.40.570.10:FF:000002">
    <property type="entry name" value="Endonuclease G, mitochondrial"/>
    <property type="match status" value="1"/>
</dbReference>
<dbReference type="GO" id="GO:0046872">
    <property type="term" value="F:metal ion binding"/>
    <property type="evidence" value="ECO:0007669"/>
    <property type="project" value="UniProtKB-KW"/>
</dbReference>
<keyword evidence="4 14" id="KW-0540">Nuclease</keyword>
<evidence type="ECO:0000256" key="13">
    <source>
        <dbReference type="PIRSR" id="PIRSR640255-2"/>
    </source>
</evidence>
<dbReference type="InterPro" id="IPR040255">
    <property type="entry name" value="Non-specific_endonuclease"/>
</dbReference>
<dbReference type="Pfam" id="PF01223">
    <property type="entry name" value="Endonuclease_NS"/>
    <property type="match status" value="1"/>
</dbReference>
<keyword evidence="7 14" id="KW-0378">Hydrolase</keyword>
<sequence length="315" mass="35813">MKYGFPSLGNIKTRESYVTSYDARTRTASWVIERLNPASLSGLSDRKYCEFKEDDSVHVFHRATNADYKGSGFDRGHLAAAANHKWSQKAMDDTFYLSNVAPQNPHLNQNTWNNLEKLCRSLTKRYLNVYVCTGPLYLPRQEADGKLYVRYQVIGRNHIAVPTHFFKVRLTHRMMSGVELRSYVLPNEPISEQVPLERFLVPIETIERASGLLFVPNIMKRTGGGVRAIVLIACLAAQFELHYSSTAPDQVSSLVTMVIEQVRRLQRGRAVSGVLRLEVSSMLDMTRLVCVVWFWRTDSACPRVCVDGNALHTNR</sequence>
<dbReference type="PANTHER" id="PTHR13966">
    <property type="entry name" value="ENDONUCLEASE RELATED"/>
    <property type="match status" value="1"/>
</dbReference>
<evidence type="ECO:0000256" key="2">
    <source>
        <dbReference type="ARBA" id="ARBA00004173"/>
    </source>
</evidence>
<dbReference type="Ensembl" id="ENSONIT00000059521.1">
    <property type="protein sequence ID" value="ENSONIP00000052681.1"/>
    <property type="gene ID" value="ENSONIG00000000792.2"/>
</dbReference>
<evidence type="ECO:0000256" key="3">
    <source>
        <dbReference type="ARBA" id="ARBA00010052"/>
    </source>
</evidence>
<dbReference type="GO" id="GO:0004521">
    <property type="term" value="F:RNA endonuclease activity"/>
    <property type="evidence" value="ECO:0007669"/>
    <property type="project" value="TreeGrafter"/>
</dbReference>
<dbReference type="GO" id="GO:0005634">
    <property type="term" value="C:nucleus"/>
    <property type="evidence" value="ECO:0007669"/>
    <property type="project" value="TreeGrafter"/>
</dbReference>
<evidence type="ECO:0000256" key="14">
    <source>
        <dbReference type="RuleBase" id="RU366055"/>
    </source>
</evidence>
<evidence type="ECO:0000256" key="11">
    <source>
        <dbReference type="ARBA" id="ARBA00023157"/>
    </source>
</evidence>
<evidence type="ECO:0000256" key="4">
    <source>
        <dbReference type="ARBA" id="ARBA00022722"/>
    </source>
</evidence>
<dbReference type="CDD" id="cd00091">
    <property type="entry name" value="NUC"/>
    <property type="match status" value="1"/>
</dbReference>
<comment type="subcellular location">
    <subcellularLocation>
        <location evidence="2">Mitochondrion</location>
    </subcellularLocation>
</comment>
<reference evidence="17" key="3">
    <citation type="submission" date="2025-09" db="UniProtKB">
        <authorList>
            <consortium name="Ensembl"/>
        </authorList>
    </citation>
    <scope>IDENTIFICATION</scope>
</reference>
<evidence type="ECO:0000256" key="5">
    <source>
        <dbReference type="ARBA" id="ARBA00022723"/>
    </source>
</evidence>
<evidence type="ECO:0000256" key="7">
    <source>
        <dbReference type="ARBA" id="ARBA00022801"/>
    </source>
</evidence>
<evidence type="ECO:0000259" key="16">
    <source>
        <dbReference type="SMART" id="SM00892"/>
    </source>
</evidence>
<keyword evidence="8" id="KW-0460">Magnesium</keyword>
<dbReference type="InterPro" id="IPR020821">
    <property type="entry name" value="ENPP1-3/EXOG-like_nuc-like"/>
</dbReference>
<dbReference type="SUPFAM" id="SSF54060">
    <property type="entry name" value="His-Me finger endonucleases"/>
    <property type="match status" value="1"/>
</dbReference>
<evidence type="ECO:0000256" key="1">
    <source>
        <dbReference type="ARBA" id="ARBA00001946"/>
    </source>
</evidence>
<dbReference type="InParanoid" id="A0A669CX43"/>
<dbReference type="SMART" id="SM00477">
    <property type="entry name" value="NUC"/>
    <property type="match status" value="1"/>
</dbReference>
<dbReference type="SMART" id="SM00892">
    <property type="entry name" value="Endonuclease_NS"/>
    <property type="match status" value="1"/>
</dbReference>
<dbReference type="GO" id="GO:0000014">
    <property type="term" value="F:single-stranded DNA endodeoxyribonuclease activity"/>
    <property type="evidence" value="ECO:0007669"/>
    <property type="project" value="TreeGrafter"/>
</dbReference>
<keyword evidence="9" id="KW-0809">Transit peptide</keyword>
<dbReference type="Proteomes" id="UP000005207">
    <property type="component" value="Linkage group LG12"/>
</dbReference>
<dbReference type="InterPro" id="IPR018524">
    <property type="entry name" value="DNA/RNA_endonuclease_AS"/>
</dbReference>
<dbReference type="FunCoup" id="A0A669CX43">
    <property type="interactions" value="437"/>
</dbReference>
<evidence type="ECO:0000256" key="9">
    <source>
        <dbReference type="ARBA" id="ARBA00022946"/>
    </source>
</evidence>
<evidence type="ECO:0000259" key="15">
    <source>
        <dbReference type="SMART" id="SM00477"/>
    </source>
</evidence>
<evidence type="ECO:0000313" key="18">
    <source>
        <dbReference type="Proteomes" id="UP000005207"/>
    </source>
</evidence>
<evidence type="ECO:0000256" key="12">
    <source>
        <dbReference type="PIRSR" id="PIRSR640255-1"/>
    </source>
</evidence>
<comment type="cofactor">
    <cofactor evidence="1 14">
        <name>Mg(2+)</name>
        <dbReference type="ChEBI" id="CHEBI:18420"/>
    </cofactor>
</comment>
<keyword evidence="18" id="KW-1185">Reference proteome</keyword>
<evidence type="ECO:0000256" key="8">
    <source>
        <dbReference type="ARBA" id="ARBA00022842"/>
    </source>
</evidence>
<keyword evidence="10" id="KW-0496">Mitochondrion</keyword>
<proteinExistence type="inferred from homology"/>
<evidence type="ECO:0000313" key="17">
    <source>
        <dbReference type="Ensembl" id="ENSONIP00000052681.1"/>
    </source>
</evidence>